<accession>A0ABU1S654</accession>
<dbReference type="CDD" id="cd04647">
    <property type="entry name" value="LbH_MAT_like"/>
    <property type="match status" value="1"/>
</dbReference>
<dbReference type="Gene3D" id="2.160.10.10">
    <property type="entry name" value="Hexapeptide repeat proteins"/>
    <property type="match status" value="1"/>
</dbReference>
<reference evidence="4 5" key="1">
    <citation type="submission" date="2023-07" db="EMBL/GenBank/DDBJ databases">
        <title>Sorghum-associated microbial communities from plants grown in Nebraska, USA.</title>
        <authorList>
            <person name="Schachtman D."/>
        </authorList>
    </citation>
    <scope>NUCLEOTIDE SEQUENCE [LARGE SCALE GENOMIC DNA]</scope>
    <source>
        <strain evidence="4 5">BE124</strain>
    </source>
</reference>
<gene>
    <name evidence="4" type="ORF">J2W95_003118</name>
</gene>
<dbReference type="PROSITE" id="PS00101">
    <property type="entry name" value="HEXAPEP_TRANSFERASES"/>
    <property type="match status" value="1"/>
</dbReference>
<keyword evidence="1 4" id="KW-0808">Transferase</keyword>
<evidence type="ECO:0000313" key="5">
    <source>
        <dbReference type="Proteomes" id="UP001261871"/>
    </source>
</evidence>
<evidence type="ECO:0000313" key="4">
    <source>
        <dbReference type="EMBL" id="MDR6846402.1"/>
    </source>
</evidence>
<dbReference type="InterPro" id="IPR051159">
    <property type="entry name" value="Hexapeptide_acetyltransf"/>
</dbReference>
<organism evidence="4 5">
    <name type="scientific">Flavobacterium granuli</name>
    <dbReference type="NCBI Taxonomy" id="280093"/>
    <lineage>
        <taxon>Bacteria</taxon>
        <taxon>Pseudomonadati</taxon>
        <taxon>Bacteroidota</taxon>
        <taxon>Flavobacteriia</taxon>
        <taxon>Flavobacteriales</taxon>
        <taxon>Flavobacteriaceae</taxon>
        <taxon>Flavobacterium</taxon>
    </lineage>
</organism>
<comment type="caution">
    <text evidence="4">The sequence shown here is derived from an EMBL/GenBank/DDBJ whole genome shotgun (WGS) entry which is preliminary data.</text>
</comment>
<sequence>MMTKIYKIYGFFGLLRLIKDKALTILFYPNARIVRFPVYIRGKKGIKGGEQLTTGINLRIDIINGKEKNPFLIIGKNVEINDYVHIGVANGVTIGDNTLIASKVFISDHNHGCYNGELQSSPDEKPISRILRSEKINIGRNVWIGEFVSILPGVTIGDGVIIGAMSVVTKDIPSNSIAVGSPARVIKVYSELTKKWEKIKN</sequence>
<name>A0ABU1S654_9FLAO</name>
<dbReference type="Pfam" id="PF00132">
    <property type="entry name" value="Hexapep"/>
    <property type="match status" value="1"/>
</dbReference>
<protein>
    <submittedName>
        <fullName evidence="4">Lipopolysaccharide O-acetyltransferase</fullName>
        <ecNumber evidence="4">2.3.1.-</ecNumber>
    </submittedName>
</protein>
<evidence type="ECO:0000256" key="2">
    <source>
        <dbReference type="ARBA" id="ARBA00022737"/>
    </source>
</evidence>
<keyword evidence="5" id="KW-1185">Reference proteome</keyword>
<keyword evidence="2" id="KW-0677">Repeat</keyword>
<dbReference type="InterPro" id="IPR011004">
    <property type="entry name" value="Trimer_LpxA-like_sf"/>
</dbReference>
<dbReference type="EMBL" id="JAVDTX010000007">
    <property type="protein sequence ID" value="MDR6846402.1"/>
    <property type="molecule type" value="Genomic_DNA"/>
</dbReference>
<dbReference type="SUPFAM" id="SSF51161">
    <property type="entry name" value="Trimeric LpxA-like enzymes"/>
    <property type="match status" value="1"/>
</dbReference>
<keyword evidence="3 4" id="KW-0012">Acyltransferase</keyword>
<evidence type="ECO:0000256" key="3">
    <source>
        <dbReference type="ARBA" id="ARBA00023315"/>
    </source>
</evidence>
<dbReference type="RefSeq" id="WP_310008545.1">
    <property type="nucleotide sequence ID" value="NZ_JAVDTX010000007.1"/>
</dbReference>
<dbReference type="Proteomes" id="UP001261871">
    <property type="component" value="Unassembled WGS sequence"/>
</dbReference>
<dbReference type="InterPro" id="IPR018357">
    <property type="entry name" value="Hexapep_transf_CS"/>
</dbReference>
<dbReference type="PANTHER" id="PTHR23416">
    <property type="entry name" value="SIALIC ACID SYNTHASE-RELATED"/>
    <property type="match status" value="1"/>
</dbReference>
<dbReference type="InterPro" id="IPR001451">
    <property type="entry name" value="Hexapep"/>
</dbReference>
<proteinExistence type="predicted"/>
<dbReference type="EC" id="2.3.1.-" evidence="4"/>
<dbReference type="PANTHER" id="PTHR23416:SF78">
    <property type="entry name" value="LIPOPOLYSACCHARIDE BIOSYNTHESIS O-ACETYL TRANSFERASE WBBJ-RELATED"/>
    <property type="match status" value="1"/>
</dbReference>
<evidence type="ECO:0000256" key="1">
    <source>
        <dbReference type="ARBA" id="ARBA00022679"/>
    </source>
</evidence>
<dbReference type="GO" id="GO:0016746">
    <property type="term" value="F:acyltransferase activity"/>
    <property type="evidence" value="ECO:0007669"/>
    <property type="project" value="UniProtKB-KW"/>
</dbReference>